<evidence type="ECO:0000313" key="2">
    <source>
        <dbReference type="EMBL" id="KAK3228302.1"/>
    </source>
</evidence>
<comment type="caution">
    <text evidence="2">The sequence shown here is derived from an EMBL/GenBank/DDBJ whole genome shotgun (WGS) entry which is preliminary data.</text>
</comment>
<dbReference type="PROSITE" id="PS51462">
    <property type="entry name" value="NUDIX"/>
    <property type="match status" value="1"/>
</dbReference>
<reference evidence="2" key="1">
    <citation type="journal article" date="2023" name="Plant J.">
        <title>Genome sequences and population genomics provide insights into the demographic history, inbreeding, and mutation load of two 'living fossil' tree species of Dipteronia.</title>
        <authorList>
            <person name="Feng Y."/>
            <person name="Comes H.P."/>
            <person name="Chen J."/>
            <person name="Zhu S."/>
            <person name="Lu R."/>
            <person name="Zhang X."/>
            <person name="Li P."/>
            <person name="Qiu J."/>
            <person name="Olsen K.M."/>
            <person name="Qiu Y."/>
        </authorList>
    </citation>
    <scope>NUCLEOTIDE SEQUENCE</scope>
    <source>
        <strain evidence="2">NBL</strain>
    </source>
</reference>
<sequence length="177" mass="19541">MPSNLFMILVTSTEKEGGLAQIPDGPSMLLGNTSHHVGLGGFVVNDNYEVLVVQEKYCNPSFIGLQKLPTKEIYKGAIREVKEEIGIDYEFIEVVAFRHAHEVVFEKSDMFFVCILKPVSCQIKVDDLEIQVAKGSNSPNLDRSALSKGTPHEASIFLKPSTYNIAVIIEQPISTLS</sequence>
<dbReference type="PANTHER" id="PTHR13994:SF13">
    <property type="entry name" value="FI03680P"/>
    <property type="match status" value="1"/>
</dbReference>
<dbReference type="GO" id="GO:0047631">
    <property type="term" value="F:ADP-ribose diphosphatase activity"/>
    <property type="evidence" value="ECO:0007669"/>
    <property type="project" value="TreeGrafter"/>
</dbReference>
<protein>
    <recommendedName>
        <fullName evidence="1">Nudix hydrolase domain-containing protein</fullName>
    </recommendedName>
</protein>
<evidence type="ECO:0000259" key="1">
    <source>
        <dbReference type="PROSITE" id="PS51462"/>
    </source>
</evidence>
<dbReference type="Gene3D" id="3.90.79.10">
    <property type="entry name" value="Nucleoside Triphosphate Pyrophosphohydrolase"/>
    <property type="match status" value="1"/>
</dbReference>
<dbReference type="SUPFAM" id="SSF55811">
    <property type="entry name" value="Nudix"/>
    <property type="match status" value="1"/>
</dbReference>
<dbReference type="GO" id="GO:0051287">
    <property type="term" value="F:NAD binding"/>
    <property type="evidence" value="ECO:0007669"/>
    <property type="project" value="TreeGrafter"/>
</dbReference>
<proteinExistence type="predicted"/>
<feature type="domain" description="Nudix hydrolase" evidence="1">
    <location>
        <begin position="34"/>
        <end position="159"/>
    </location>
</feature>
<dbReference type="GO" id="GO:0035529">
    <property type="term" value="F:NADH pyrophosphatase activity"/>
    <property type="evidence" value="ECO:0007669"/>
    <property type="project" value="TreeGrafter"/>
</dbReference>
<organism evidence="2 3">
    <name type="scientific">Dipteronia sinensis</name>
    <dbReference type="NCBI Taxonomy" id="43782"/>
    <lineage>
        <taxon>Eukaryota</taxon>
        <taxon>Viridiplantae</taxon>
        <taxon>Streptophyta</taxon>
        <taxon>Embryophyta</taxon>
        <taxon>Tracheophyta</taxon>
        <taxon>Spermatophyta</taxon>
        <taxon>Magnoliopsida</taxon>
        <taxon>eudicotyledons</taxon>
        <taxon>Gunneridae</taxon>
        <taxon>Pentapetalae</taxon>
        <taxon>rosids</taxon>
        <taxon>malvids</taxon>
        <taxon>Sapindales</taxon>
        <taxon>Sapindaceae</taxon>
        <taxon>Hippocastanoideae</taxon>
        <taxon>Acereae</taxon>
        <taxon>Dipteronia</taxon>
    </lineage>
</organism>
<dbReference type="EMBL" id="JANJYJ010000002">
    <property type="protein sequence ID" value="KAK3228302.1"/>
    <property type="molecule type" value="Genomic_DNA"/>
</dbReference>
<name>A0AAE0B1W5_9ROSI</name>
<dbReference type="InterPro" id="IPR003293">
    <property type="entry name" value="Nudix_hydrolase6-like"/>
</dbReference>
<accession>A0AAE0B1W5</accession>
<gene>
    <name evidence="2" type="ORF">Dsin_008164</name>
</gene>
<keyword evidence="3" id="KW-1185">Reference proteome</keyword>
<dbReference type="InterPro" id="IPR015797">
    <property type="entry name" value="NUDIX_hydrolase-like_dom_sf"/>
</dbReference>
<dbReference type="PANTHER" id="PTHR13994">
    <property type="entry name" value="NUDIX HYDROLASE RELATED"/>
    <property type="match status" value="1"/>
</dbReference>
<dbReference type="InterPro" id="IPR000086">
    <property type="entry name" value="NUDIX_hydrolase_dom"/>
</dbReference>
<evidence type="ECO:0000313" key="3">
    <source>
        <dbReference type="Proteomes" id="UP001281410"/>
    </source>
</evidence>
<dbReference type="AlphaFoldDB" id="A0AAE0B1W5"/>
<dbReference type="Proteomes" id="UP001281410">
    <property type="component" value="Unassembled WGS sequence"/>
</dbReference>
<dbReference type="Pfam" id="PF00293">
    <property type="entry name" value="NUDIX"/>
    <property type="match status" value="1"/>
</dbReference>